<sequence>MSATAEQPPFRPRTVLLIVGVAVIAFAGFLLLIAFAPPFQGGHDARGHALSTSGNGYAGLVELTDAIGSHSLIVRDTDLLGSSALLIVTPEYDSDGAQLARLLAARAGHPTLIVLPKWLTRPMPDNREWSLKVNTIWPEGAIAALDKIAPKLAVDQTPFRKTVIPPQPAAIPRLARAAIGGQREQQRLVGMGFTPMLLDRDGRVVMGKLIGRPVYVLADPDLLNNQGLADPWTARQGWQVIDDLSTTNEIAFDLTMNGFAKQADKSPLRLIFQPPFLPVTLCIVLAALLAGLHGAVRFGAPIAAGRAIAMGKRTLVDNAAMLFRAARREHRVGAAYAALTRDLTAQATHAPARLSGEALDHYLDRAGRNAGDPPYATLAWRAEAAEDRDQLLGAARALYRWRRNRTR</sequence>
<gene>
    <name evidence="2" type="ORF">PBT88_08030</name>
</gene>
<evidence type="ECO:0000313" key="3">
    <source>
        <dbReference type="Proteomes" id="UP001210865"/>
    </source>
</evidence>
<keyword evidence="1" id="KW-0472">Membrane</keyword>
<evidence type="ECO:0000313" key="2">
    <source>
        <dbReference type="EMBL" id="WBO24045.1"/>
    </source>
</evidence>
<dbReference type="RefSeq" id="WP_270078674.1">
    <property type="nucleotide sequence ID" value="NZ_CP115174.1"/>
</dbReference>
<organism evidence="2 3">
    <name type="scientific">Sphingomonas abietis</name>
    <dbReference type="NCBI Taxonomy" id="3012344"/>
    <lineage>
        <taxon>Bacteria</taxon>
        <taxon>Pseudomonadati</taxon>
        <taxon>Pseudomonadota</taxon>
        <taxon>Alphaproteobacteria</taxon>
        <taxon>Sphingomonadales</taxon>
        <taxon>Sphingomonadaceae</taxon>
        <taxon>Sphingomonas</taxon>
    </lineage>
</organism>
<feature type="transmembrane region" description="Helical" evidence="1">
    <location>
        <begin position="15"/>
        <end position="36"/>
    </location>
</feature>
<evidence type="ECO:0000256" key="1">
    <source>
        <dbReference type="SAM" id="Phobius"/>
    </source>
</evidence>
<name>A0ABY7NTB5_9SPHN</name>
<proteinExistence type="predicted"/>
<dbReference type="Proteomes" id="UP001210865">
    <property type="component" value="Chromosome"/>
</dbReference>
<dbReference type="EMBL" id="CP115174">
    <property type="protein sequence ID" value="WBO24045.1"/>
    <property type="molecule type" value="Genomic_DNA"/>
</dbReference>
<keyword evidence="1" id="KW-1133">Transmembrane helix</keyword>
<evidence type="ECO:0008006" key="4">
    <source>
        <dbReference type="Google" id="ProtNLM"/>
    </source>
</evidence>
<keyword evidence="1" id="KW-0812">Transmembrane</keyword>
<accession>A0ABY7NTB5</accession>
<keyword evidence="3" id="KW-1185">Reference proteome</keyword>
<feature type="transmembrane region" description="Helical" evidence="1">
    <location>
        <begin position="275"/>
        <end position="296"/>
    </location>
</feature>
<protein>
    <recommendedName>
        <fullName evidence="4">DUF4350 domain-containing protein</fullName>
    </recommendedName>
</protein>
<reference evidence="2 3" key="1">
    <citation type="submission" date="2022-12" db="EMBL/GenBank/DDBJ databases">
        <title>Sphingomonas abieness sp. nov., an endophytic bacterium isolated from Abies koreana.</title>
        <authorList>
            <person name="Jiang L."/>
            <person name="Lee J."/>
        </authorList>
    </citation>
    <scope>NUCLEOTIDE SEQUENCE [LARGE SCALE GENOMIC DNA]</scope>
    <source>
        <strain evidence="3">PAMB 00755</strain>
    </source>
</reference>